<dbReference type="Proteomes" id="UP000501063">
    <property type="component" value="Plasmid pPniHBP1_2"/>
</dbReference>
<evidence type="ECO:0000313" key="2">
    <source>
        <dbReference type="Proteomes" id="UP000501063"/>
    </source>
</evidence>
<keyword evidence="1" id="KW-0614">Plasmid</keyword>
<name>A0A6G6J7J9_PSENT</name>
<protein>
    <submittedName>
        <fullName evidence="1">Uncharacterized protein</fullName>
    </submittedName>
</protein>
<reference evidence="1 2" key="1">
    <citation type="submission" date="2020-02" db="EMBL/GenBank/DDBJ databases">
        <title>Integrative conjugative elements (ICEs) and plasmids drive adaptation of Pseudomonas nitroreducens strain HBP1 to wastewater environment.</title>
        <authorList>
            <person name="Sentchilo V."/>
            <person name="Carraro N."/>
            <person name="Bertelli C."/>
            <person name="van der Meer J.R."/>
        </authorList>
    </citation>
    <scope>NUCLEOTIDE SEQUENCE [LARGE SCALE GENOMIC DNA]</scope>
    <source>
        <strain evidence="1 2">HBP1</strain>
        <plasmid evidence="2">ppnihbp1_2</plasmid>
    </source>
</reference>
<evidence type="ECO:0000313" key="1">
    <source>
        <dbReference type="EMBL" id="QIE91183.1"/>
    </source>
</evidence>
<dbReference type="EMBL" id="CP049141">
    <property type="protein sequence ID" value="QIE91183.1"/>
    <property type="molecule type" value="Genomic_DNA"/>
</dbReference>
<organism evidence="1 2">
    <name type="scientific">Pseudomonas nitroreducens</name>
    <dbReference type="NCBI Taxonomy" id="46680"/>
    <lineage>
        <taxon>Bacteria</taxon>
        <taxon>Pseudomonadati</taxon>
        <taxon>Pseudomonadota</taxon>
        <taxon>Gammaproteobacteria</taxon>
        <taxon>Pseudomonadales</taxon>
        <taxon>Pseudomonadaceae</taxon>
        <taxon>Pseudomonas</taxon>
    </lineage>
</organism>
<dbReference type="AlphaFoldDB" id="A0A6G6J7J9"/>
<dbReference type="KEGG" id="pnt:G5B91_33045"/>
<accession>A0A6G6J7J9</accession>
<geneLocation type="plasmid" evidence="2">
    <name>ppnihbp1_2</name>
</geneLocation>
<sequence length="73" mass="8079">MTDRPQLSGRDQHNMSAFLGHVLDDYSAGTLSKEQVVSGLAHVLTALDKGNYAEVLNWLEQGRRLIRGLALDE</sequence>
<proteinExistence type="predicted"/>
<dbReference type="RefSeq" id="WP_024766586.1">
    <property type="nucleotide sequence ID" value="NZ_CP049141.1"/>
</dbReference>
<gene>
    <name evidence="1" type="ORF">G5B91_33045</name>
</gene>